<feature type="region of interest" description="Disordered" evidence="1">
    <location>
        <begin position="149"/>
        <end position="186"/>
    </location>
</feature>
<feature type="compositionally biased region" description="Low complexity" evidence="1">
    <location>
        <begin position="27"/>
        <end position="44"/>
    </location>
</feature>
<protein>
    <submittedName>
        <fullName evidence="2">Uncharacterized protein</fullName>
    </submittedName>
</protein>
<gene>
    <name evidence="2" type="ORF">A3770_03p26240</name>
</gene>
<dbReference type="AlphaFoldDB" id="A0A5B8MI08"/>
<evidence type="ECO:0000256" key="1">
    <source>
        <dbReference type="SAM" id="MobiDB-lite"/>
    </source>
</evidence>
<dbReference type="EMBL" id="CP031036">
    <property type="protein sequence ID" value="QDZ20106.1"/>
    <property type="molecule type" value="Genomic_DNA"/>
</dbReference>
<evidence type="ECO:0000313" key="2">
    <source>
        <dbReference type="EMBL" id="QDZ20106.1"/>
    </source>
</evidence>
<name>A0A5B8MI08_9CHLO</name>
<feature type="region of interest" description="Disordered" evidence="1">
    <location>
        <begin position="18"/>
        <end position="81"/>
    </location>
</feature>
<proteinExistence type="predicted"/>
<evidence type="ECO:0000313" key="3">
    <source>
        <dbReference type="Proteomes" id="UP000316726"/>
    </source>
</evidence>
<sequence>MSISEDARLALSLQRELNGLGRRGRAKAPAAAEPGAARSASLSSARKESSKHASSHNATKRPRGDHEAAAKGTKVLKKQRVASRPMVYHETLGLWYRAQVTHRRPNEVRVAWDGKDDWKPEWLSCGSARIWKGSMRNKDWKYVSNGGWLPKTTDKGASPRGPQDPATPPLVSPHNSGSETEMSEDLRDLEETAQRIEWDSPAKAPAAKVVKVKEEEAGRPDQGQPSLKIKVVRKVEKATTTTMTTKKKKNKKQKNALLSFAKIKAQSGGALPIKLLLKMDFKVSRT</sequence>
<accession>A0A5B8MI08</accession>
<dbReference type="Proteomes" id="UP000316726">
    <property type="component" value="Chromosome 3"/>
</dbReference>
<reference evidence="2 3" key="1">
    <citation type="submission" date="2018-07" db="EMBL/GenBank/DDBJ databases">
        <title>The complete nuclear genome of the prasinophyte Chloropicon primus (CCMP1205).</title>
        <authorList>
            <person name="Pombert J.-F."/>
            <person name="Otis C."/>
            <person name="Turmel M."/>
            <person name="Lemieux C."/>
        </authorList>
    </citation>
    <scope>NUCLEOTIDE SEQUENCE [LARGE SCALE GENOMIC DNA]</scope>
    <source>
        <strain evidence="2 3">CCMP1205</strain>
    </source>
</reference>
<keyword evidence="3" id="KW-1185">Reference proteome</keyword>
<dbReference type="STRING" id="1764295.A0A5B8MI08"/>
<organism evidence="2 3">
    <name type="scientific">Chloropicon primus</name>
    <dbReference type="NCBI Taxonomy" id="1764295"/>
    <lineage>
        <taxon>Eukaryota</taxon>
        <taxon>Viridiplantae</taxon>
        <taxon>Chlorophyta</taxon>
        <taxon>Chloropicophyceae</taxon>
        <taxon>Chloropicales</taxon>
        <taxon>Chloropicaceae</taxon>
        <taxon>Chloropicon</taxon>
    </lineage>
</organism>
<dbReference type="OrthoDB" id="568479at2759"/>